<protein>
    <recommendedName>
        <fullName evidence="2">ZSWIM3 N-terminal domain-containing protein</fullName>
    </recommendedName>
</protein>
<evidence type="ECO:0000313" key="3">
    <source>
        <dbReference type="EMBL" id="ETO75821.1"/>
    </source>
</evidence>
<dbReference type="Pfam" id="PF21599">
    <property type="entry name" value="ZSWIM3_N"/>
    <property type="match status" value="1"/>
</dbReference>
<dbReference type="Proteomes" id="UP000028582">
    <property type="component" value="Unassembled WGS sequence"/>
</dbReference>
<feature type="compositionally biased region" description="Low complexity" evidence="1">
    <location>
        <begin position="8"/>
        <end position="29"/>
    </location>
</feature>
<gene>
    <name evidence="3" type="ORF">F444_08675</name>
</gene>
<dbReference type="InterPro" id="IPR052579">
    <property type="entry name" value="Zinc_finger_SWIM"/>
</dbReference>
<dbReference type="PANTHER" id="PTHR31569">
    <property type="entry name" value="SWIM-TYPE DOMAIN-CONTAINING PROTEIN"/>
    <property type="match status" value="1"/>
</dbReference>
<dbReference type="EMBL" id="ANJA01001618">
    <property type="protein sequence ID" value="ETO75821.1"/>
    <property type="molecule type" value="Genomic_DNA"/>
</dbReference>
<organism evidence="3 4">
    <name type="scientific">Phytophthora nicotianae P1976</name>
    <dbReference type="NCBI Taxonomy" id="1317066"/>
    <lineage>
        <taxon>Eukaryota</taxon>
        <taxon>Sar</taxon>
        <taxon>Stramenopiles</taxon>
        <taxon>Oomycota</taxon>
        <taxon>Peronosporomycetes</taxon>
        <taxon>Peronosporales</taxon>
        <taxon>Peronosporaceae</taxon>
        <taxon>Phytophthora</taxon>
    </lineage>
</organism>
<comment type="caution">
    <text evidence="3">The sequence shown here is derived from an EMBL/GenBank/DDBJ whole genome shotgun (WGS) entry which is preliminary data.</text>
</comment>
<accession>A0A081AAB0</accession>
<feature type="compositionally biased region" description="Basic residues" evidence="1">
    <location>
        <begin position="36"/>
        <end position="57"/>
    </location>
</feature>
<evidence type="ECO:0000259" key="2">
    <source>
        <dbReference type="Pfam" id="PF21599"/>
    </source>
</evidence>
<dbReference type="PANTHER" id="PTHR31569:SF4">
    <property type="entry name" value="SWIM-TYPE DOMAIN-CONTAINING PROTEIN"/>
    <property type="match status" value="1"/>
</dbReference>
<sequence length="282" mass="31609">MPDDSDDGSQSSGLWEVSSPTSSRSCSSDNSDRGLHAKKSRFVRKGKRERTTHKKRSQASSRCAERPPFALSELPDSGSEALELGSTSGKGPAVEDAENDGCEIAVLDELVYTPELDGKVFESWDVLEAYLKTYSRRTFQIYSVRTNTPVRKRNQRIKENKSDYTLIPEEVQFYNKTYVCTHHGDPLHNRSRGTRPQQSSRKIGCNAQINACVQETGNWEVRITKQISGHNHVVGSEAYQTYHEARVVSDDDVAATVNTLHRAGANRKRILEYITENTTVVP</sequence>
<name>A0A081AAB0_PHYNI</name>
<evidence type="ECO:0000313" key="4">
    <source>
        <dbReference type="Proteomes" id="UP000028582"/>
    </source>
</evidence>
<reference evidence="3 4" key="1">
    <citation type="submission" date="2013-11" db="EMBL/GenBank/DDBJ databases">
        <title>The Genome Sequence of Phytophthora parasitica P1976.</title>
        <authorList>
            <consortium name="The Broad Institute Genomics Platform"/>
            <person name="Russ C."/>
            <person name="Tyler B."/>
            <person name="Panabieres F."/>
            <person name="Shan W."/>
            <person name="Tripathy S."/>
            <person name="Grunwald N."/>
            <person name="Machado M."/>
            <person name="Johnson C.S."/>
            <person name="Walker B."/>
            <person name="Young S."/>
            <person name="Zeng Q."/>
            <person name="Gargeya S."/>
            <person name="Fitzgerald M."/>
            <person name="Haas B."/>
            <person name="Abouelleil A."/>
            <person name="Allen A.W."/>
            <person name="Alvarado L."/>
            <person name="Arachchi H.M."/>
            <person name="Berlin A.M."/>
            <person name="Chapman S.B."/>
            <person name="Gainer-Dewar J."/>
            <person name="Goldberg J."/>
            <person name="Griggs A."/>
            <person name="Gujja S."/>
            <person name="Hansen M."/>
            <person name="Howarth C."/>
            <person name="Imamovic A."/>
            <person name="Ireland A."/>
            <person name="Larimer J."/>
            <person name="McCowan C."/>
            <person name="Murphy C."/>
            <person name="Pearson M."/>
            <person name="Poon T.W."/>
            <person name="Priest M."/>
            <person name="Roberts A."/>
            <person name="Saif S."/>
            <person name="Shea T."/>
            <person name="Sisk P."/>
            <person name="Sykes S."/>
            <person name="Wortman J."/>
            <person name="Nusbaum C."/>
            <person name="Birren B."/>
        </authorList>
    </citation>
    <scope>NUCLEOTIDE SEQUENCE [LARGE SCALE GENOMIC DNA]</scope>
    <source>
        <strain evidence="3 4">P1976</strain>
    </source>
</reference>
<dbReference type="OrthoDB" id="122237at2759"/>
<dbReference type="AlphaFoldDB" id="A0A081AAB0"/>
<feature type="domain" description="ZSWIM3 N-terminal" evidence="2">
    <location>
        <begin position="118"/>
        <end position="232"/>
    </location>
</feature>
<proteinExistence type="predicted"/>
<dbReference type="InterPro" id="IPR048325">
    <property type="entry name" value="ZSWIM3_N"/>
</dbReference>
<feature type="region of interest" description="Disordered" evidence="1">
    <location>
        <begin position="1"/>
        <end position="96"/>
    </location>
</feature>
<evidence type="ECO:0000256" key="1">
    <source>
        <dbReference type="SAM" id="MobiDB-lite"/>
    </source>
</evidence>